<comment type="caution">
    <text evidence="5">The sequence shown here is derived from an EMBL/GenBank/DDBJ whole genome shotgun (WGS) entry which is preliminary data.</text>
</comment>
<keyword evidence="3" id="KW-0456">Lyase</keyword>
<name>A0ABR1K3C3_9AGAR</name>
<proteinExistence type="inferred from homology"/>
<evidence type="ECO:0000259" key="4">
    <source>
        <dbReference type="Pfam" id="PF03328"/>
    </source>
</evidence>
<gene>
    <name evidence="5" type="ORF">VKT23_002437</name>
</gene>
<dbReference type="InterPro" id="IPR005000">
    <property type="entry name" value="Aldolase/citrate-lyase_domain"/>
</dbReference>
<keyword evidence="2" id="KW-0479">Metal-binding</keyword>
<feature type="domain" description="HpcH/HpaI aldolase/citrate lyase" evidence="4">
    <location>
        <begin position="19"/>
        <end position="219"/>
    </location>
</feature>
<dbReference type="InterPro" id="IPR015813">
    <property type="entry name" value="Pyrv/PenolPyrv_kinase-like_dom"/>
</dbReference>
<accession>A0ABR1K3C3</accession>
<sequence>MCEEFLRGFLLADKYSEQFVLVDCEHGDIADAAMHASVGAIAAQGVSPIVRIPAPENWIVKRTLDTGAHGILCPMMSTAEEARKLVSYAKFPIPKTQRIDGAISGVRGAGSPFAPAVFGQGMGEHIATANRNTFIAVQIETEEGLNNCEEIAKVEGIDMLFVGPNDLASSMGYPPLDHPNIPEVQEAIRRVLAAAKAAGKYAGMFCTSAEQIETRFEQGCEYLAQPDRVGAAYMFSSAVDFMNLGADVIALSAWNGVELAKLKGLRP</sequence>
<dbReference type="PANTHER" id="PTHR30502:SF0">
    <property type="entry name" value="PHOSPHOENOLPYRUVATE CARBOXYLASE FAMILY PROTEIN"/>
    <property type="match status" value="1"/>
</dbReference>
<organism evidence="5 6">
    <name type="scientific">Marasmiellus scandens</name>
    <dbReference type="NCBI Taxonomy" id="2682957"/>
    <lineage>
        <taxon>Eukaryota</taxon>
        <taxon>Fungi</taxon>
        <taxon>Dikarya</taxon>
        <taxon>Basidiomycota</taxon>
        <taxon>Agaricomycotina</taxon>
        <taxon>Agaricomycetes</taxon>
        <taxon>Agaricomycetidae</taxon>
        <taxon>Agaricales</taxon>
        <taxon>Marasmiineae</taxon>
        <taxon>Omphalotaceae</taxon>
        <taxon>Marasmiellus</taxon>
    </lineage>
</organism>
<dbReference type="InterPro" id="IPR050251">
    <property type="entry name" value="HpcH-HpaI_aldolase"/>
</dbReference>
<evidence type="ECO:0000313" key="6">
    <source>
        <dbReference type="Proteomes" id="UP001498398"/>
    </source>
</evidence>
<dbReference type="SUPFAM" id="SSF51621">
    <property type="entry name" value="Phosphoenolpyruvate/pyruvate domain"/>
    <property type="match status" value="1"/>
</dbReference>
<comment type="similarity">
    <text evidence="1">Belongs to the HpcH/HpaI aldolase family.</text>
</comment>
<reference evidence="5 6" key="1">
    <citation type="submission" date="2024-01" db="EMBL/GenBank/DDBJ databases">
        <title>A draft genome for the cacao thread blight pathogen Marasmiellus scandens.</title>
        <authorList>
            <person name="Baruah I.K."/>
            <person name="Leung J."/>
            <person name="Bukari Y."/>
            <person name="Amoako-Attah I."/>
            <person name="Meinhardt L.W."/>
            <person name="Bailey B.A."/>
            <person name="Cohen S.P."/>
        </authorList>
    </citation>
    <scope>NUCLEOTIDE SEQUENCE [LARGE SCALE GENOMIC DNA]</scope>
    <source>
        <strain evidence="5 6">GH-19</strain>
    </source>
</reference>
<dbReference type="EMBL" id="JBANRG010000002">
    <property type="protein sequence ID" value="KAK7471022.1"/>
    <property type="molecule type" value="Genomic_DNA"/>
</dbReference>
<dbReference type="Gene3D" id="3.20.20.60">
    <property type="entry name" value="Phosphoenolpyruvate-binding domains"/>
    <property type="match status" value="1"/>
</dbReference>
<evidence type="ECO:0000256" key="2">
    <source>
        <dbReference type="ARBA" id="ARBA00022723"/>
    </source>
</evidence>
<keyword evidence="6" id="KW-1185">Reference proteome</keyword>
<evidence type="ECO:0000256" key="3">
    <source>
        <dbReference type="ARBA" id="ARBA00023239"/>
    </source>
</evidence>
<dbReference type="Pfam" id="PF03328">
    <property type="entry name" value="HpcH_HpaI"/>
    <property type="match status" value="1"/>
</dbReference>
<dbReference type="Proteomes" id="UP001498398">
    <property type="component" value="Unassembled WGS sequence"/>
</dbReference>
<protein>
    <recommendedName>
        <fullName evidence="4">HpcH/HpaI aldolase/citrate lyase domain-containing protein</fullName>
    </recommendedName>
</protein>
<dbReference type="PANTHER" id="PTHR30502">
    <property type="entry name" value="2-KETO-3-DEOXY-L-RHAMNONATE ALDOLASE"/>
    <property type="match status" value="1"/>
</dbReference>
<evidence type="ECO:0000256" key="1">
    <source>
        <dbReference type="ARBA" id="ARBA00005568"/>
    </source>
</evidence>
<dbReference type="InterPro" id="IPR040442">
    <property type="entry name" value="Pyrv_kinase-like_dom_sf"/>
</dbReference>
<evidence type="ECO:0000313" key="5">
    <source>
        <dbReference type="EMBL" id="KAK7471022.1"/>
    </source>
</evidence>